<keyword evidence="2" id="KW-1185">Reference proteome</keyword>
<proteinExistence type="predicted"/>
<evidence type="ECO:0000313" key="1">
    <source>
        <dbReference type="EMBL" id="RDB20852.1"/>
    </source>
</evidence>
<comment type="caution">
    <text evidence="1">The sequence shown here is derived from an EMBL/GenBank/DDBJ whole genome shotgun (WGS) entry which is preliminary data.</text>
</comment>
<dbReference type="AlphaFoldDB" id="A0A369JHR2"/>
<evidence type="ECO:0000313" key="2">
    <source>
        <dbReference type="Proteomes" id="UP000076154"/>
    </source>
</evidence>
<sequence length="191" mass="20839">MSSSTNPITPSGLSNYSIAFAPGGILGGKGPQRKTDAQKLDIELRLNERIEHASDAFRAQNEMHKLAHMKGESHSGGWYAVLPDGETDYEKAFWVNTLDGADEVSRGLFERFKLEAVLGNPAGVYMLFRALTSTLHGMEGGGRVSEERLGRQLEAEYGINPVPIANKVESDDSESCEEALMVQDLLLDISP</sequence>
<reference evidence="1" key="1">
    <citation type="submission" date="2018-04" db="EMBL/GenBank/DDBJ databases">
        <title>Whole genome sequencing of Hypsizygus marmoreus.</title>
        <authorList>
            <person name="Choi I.-G."/>
            <person name="Min B."/>
            <person name="Kim J.-G."/>
            <person name="Kim S."/>
            <person name="Oh Y.-L."/>
            <person name="Kong W.-S."/>
            <person name="Park H."/>
            <person name="Jeong J."/>
            <person name="Song E.-S."/>
        </authorList>
    </citation>
    <scope>NUCLEOTIDE SEQUENCE [LARGE SCALE GENOMIC DNA]</scope>
    <source>
        <strain evidence="1">51987-8</strain>
    </source>
</reference>
<organism evidence="1 2">
    <name type="scientific">Hypsizygus marmoreus</name>
    <name type="common">White beech mushroom</name>
    <name type="synonym">Agaricus marmoreus</name>
    <dbReference type="NCBI Taxonomy" id="39966"/>
    <lineage>
        <taxon>Eukaryota</taxon>
        <taxon>Fungi</taxon>
        <taxon>Dikarya</taxon>
        <taxon>Basidiomycota</taxon>
        <taxon>Agaricomycotina</taxon>
        <taxon>Agaricomycetes</taxon>
        <taxon>Agaricomycetidae</taxon>
        <taxon>Agaricales</taxon>
        <taxon>Tricholomatineae</taxon>
        <taxon>Lyophyllaceae</taxon>
        <taxon>Hypsizygus</taxon>
    </lineage>
</organism>
<gene>
    <name evidence="1" type="ORF">Hypma_011974</name>
</gene>
<dbReference type="OrthoDB" id="2846313at2759"/>
<accession>A0A369JHR2</accession>
<dbReference type="Proteomes" id="UP000076154">
    <property type="component" value="Unassembled WGS sequence"/>
</dbReference>
<protein>
    <submittedName>
        <fullName evidence="1">Uncharacterized protein</fullName>
    </submittedName>
</protein>
<dbReference type="EMBL" id="LUEZ02000056">
    <property type="protein sequence ID" value="RDB20852.1"/>
    <property type="molecule type" value="Genomic_DNA"/>
</dbReference>
<dbReference type="InParanoid" id="A0A369JHR2"/>
<name>A0A369JHR2_HYPMA</name>